<keyword evidence="16" id="KW-1133">Transmembrane helix</keyword>
<evidence type="ECO:0000256" key="4">
    <source>
        <dbReference type="ARBA" id="ARBA00022452"/>
    </source>
</evidence>
<evidence type="ECO:0000256" key="2">
    <source>
        <dbReference type="ARBA" id="ARBA00009810"/>
    </source>
</evidence>
<keyword evidence="20" id="KW-0675">Receptor</keyword>
<evidence type="ECO:0000256" key="15">
    <source>
        <dbReference type="SAM" id="MobiDB-lite"/>
    </source>
</evidence>
<evidence type="ECO:0000259" key="17">
    <source>
        <dbReference type="Pfam" id="PF00593"/>
    </source>
</evidence>
<dbReference type="PANTHER" id="PTHR32552:SF68">
    <property type="entry name" value="FERRICHROME OUTER MEMBRANE TRANSPORTER_PHAGE RECEPTOR"/>
    <property type="match status" value="1"/>
</dbReference>
<keyword evidence="3 13" id="KW-0813">Transport</keyword>
<keyword evidence="6 13" id="KW-0812">Transmembrane</keyword>
<dbReference type="InterPro" id="IPR000531">
    <property type="entry name" value="Beta-barrel_TonB"/>
</dbReference>
<dbReference type="GO" id="GO:0009279">
    <property type="term" value="C:cell outer membrane"/>
    <property type="evidence" value="ECO:0007669"/>
    <property type="project" value="UniProtKB-SubCell"/>
</dbReference>
<feature type="region of interest" description="Disordered" evidence="15">
    <location>
        <begin position="192"/>
        <end position="216"/>
    </location>
</feature>
<dbReference type="Gene3D" id="2.170.130.10">
    <property type="entry name" value="TonB-dependent receptor, plug domain"/>
    <property type="match status" value="1"/>
</dbReference>
<evidence type="ECO:0000313" key="20">
    <source>
        <dbReference type="EMBL" id="BAY67780.1"/>
    </source>
</evidence>
<comment type="similarity">
    <text evidence="2 13 14">Belongs to the TonB-dependent receptor family.</text>
</comment>
<evidence type="ECO:0000256" key="3">
    <source>
        <dbReference type="ARBA" id="ARBA00022448"/>
    </source>
</evidence>
<keyword evidence="5" id="KW-0410">Iron transport</keyword>
<dbReference type="GO" id="GO:0015344">
    <property type="term" value="F:siderophore uptake transmembrane transporter activity"/>
    <property type="evidence" value="ECO:0007669"/>
    <property type="project" value="TreeGrafter"/>
</dbReference>
<dbReference type="InterPro" id="IPR012910">
    <property type="entry name" value="Plug_dom"/>
</dbReference>
<keyword evidence="7" id="KW-0732">Signal</keyword>
<evidence type="ECO:0000256" key="1">
    <source>
        <dbReference type="ARBA" id="ARBA00004571"/>
    </source>
</evidence>
<dbReference type="InterPro" id="IPR037066">
    <property type="entry name" value="Plug_dom_sf"/>
</dbReference>
<protein>
    <submittedName>
        <fullName evidence="20">Ferrichrome-iron receptor</fullName>
    </submittedName>
</protein>
<keyword evidence="12 13" id="KW-0998">Cell outer membrane</keyword>
<evidence type="ECO:0000256" key="7">
    <source>
        <dbReference type="ARBA" id="ARBA00022729"/>
    </source>
</evidence>
<feature type="domain" description="AMIN" evidence="19">
    <location>
        <begin position="89"/>
        <end position="187"/>
    </location>
</feature>
<feature type="transmembrane region" description="Helical" evidence="16">
    <location>
        <begin position="12"/>
        <end position="31"/>
    </location>
</feature>
<dbReference type="PANTHER" id="PTHR32552">
    <property type="entry name" value="FERRICHROME IRON RECEPTOR-RELATED"/>
    <property type="match status" value="1"/>
</dbReference>
<evidence type="ECO:0000256" key="16">
    <source>
        <dbReference type="SAM" id="Phobius"/>
    </source>
</evidence>
<evidence type="ECO:0000256" key="14">
    <source>
        <dbReference type="RuleBase" id="RU003357"/>
    </source>
</evidence>
<dbReference type="EMBL" id="AP018216">
    <property type="protein sequence ID" value="BAY67780.1"/>
    <property type="molecule type" value="Genomic_DNA"/>
</dbReference>
<feature type="compositionally biased region" description="Polar residues" evidence="15">
    <location>
        <begin position="50"/>
        <end position="60"/>
    </location>
</feature>
<dbReference type="Pfam" id="PF11741">
    <property type="entry name" value="AMIN"/>
    <property type="match status" value="1"/>
</dbReference>
<feature type="compositionally biased region" description="Low complexity" evidence="15">
    <location>
        <begin position="192"/>
        <end position="215"/>
    </location>
</feature>
<dbReference type="InterPro" id="IPR036942">
    <property type="entry name" value="Beta-barrel_TonB_sf"/>
</dbReference>
<evidence type="ECO:0000259" key="19">
    <source>
        <dbReference type="Pfam" id="PF11741"/>
    </source>
</evidence>
<organism evidence="20 21">
    <name type="scientific">Trichormus variabilis NIES-23</name>
    <dbReference type="NCBI Taxonomy" id="1973479"/>
    <lineage>
        <taxon>Bacteria</taxon>
        <taxon>Bacillati</taxon>
        <taxon>Cyanobacteriota</taxon>
        <taxon>Cyanophyceae</taxon>
        <taxon>Nostocales</taxon>
        <taxon>Nostocaceae</taxon>
        <taxon>Trichormus</taxon>
    </lineage>
</organism>
<dbReference type="InterPro" id="IPR021731">
    <property type="entry name" value="AMIN_dom"/>
</dbReference>
<dbReference type="SUPFAM" id="SSF56935">
    <property type="entry name" value="Porins"/>
    <property type="match status" value="1"/>
</dbReference>
<keyword evidence="8" id="KW-0408">Iron</keyword>
<dbReference type="InterPro" id="IPR039426">
    <property type="entry name" value="TonB-dep_rcpt-like"/>
</dbReference>
<comment type="subcellular location">
    <subcellularLocation>
        <location evidence="1 13">Cell outer membrane</location>
        <topology evidence="1 13">Multi-pass membrane protein</topology>
    </subcellularLocation>
</comment>
<evidence type="ECO:0000256" key="10">
    <source>
        <dbReference type="ARBA" id="ARBA00023077"/>
    </source>
</evidence>
<dbReference type="Pfam" id="PF00593">
    <property type="entry name" value="TonB_dep_Rec_b-barrel"/>
    <property type="match status" value="1"/>
</dbReference>
<dbReference type="Proteomes" id="UP000217507">
    <property type="component" value="Chromosome"/>
</dbReference>
<evidence type="ECO:0000256" key="12">
    <source>
        <dbReference type="ARBA" id="ARBA00023237"/>
    </source>
</evidence>
<reference evidence="20 21" key="1">
    <citation type="submission" date="2017-06" db="EMBL/GenBank/DDBJ databases">
        <title>Genome sequencing of cyanobaciteial culture collection at National Institute for Environmental Studies (NIES).</title>
        <authorList>
            <person name="Hirose Y."/>
            <person name="Shimura Y."/>
            <person name="Fujisawa T."/>
            <person name="Nakamura Y."/>
            <person name="Kawachi M."/>
        </authorList>
    </citation>
    <scope>NUCLEOTIDE SEQUENCE [LARGE SCALE GENOMIC DNA]</scope>
    <source>
        <strain evidence="20 21">NIES-23</strain>
    </source>
</reference>
<dbReference type="FunFam" id="2.40.170.20:FF:000005">
    <property type="entry name" value="TonB-dependent siderophore receptor"/>
    <property type="match status" value="1"/>
</dbReference>
<dbReference type="CDD" id="cd01347">
    <property type="entry name" value="ligand_gated_channel"/>
    <property type="match status" value="1"/>
</dbReference>
<dbReference type="Gene3D" id="2.40.170.20">
    <property type="entry name" value="TonB-dependent receptor, beta-barrel domain"/>
    <property type="match status" value="1"/>
</dbReference>
<keyword evidence="9" id="KW-0406">Ion transport</keyword>
<evidence type="ECO:0000256" key="11">
    <source>
        <dbReference type="ARBA" id="ARBA00023136"/>
    </source>
</evidence>
<evidence type="ECO:0000256" key="13">
    <source>
        <dbReference type="PROSITE-ProRule" id="PRU01360"/>
    </source>
</evidence>
<dbReference type="NCBIfam" id="TIGR01783">
    <property type="entry name" value="TonB-siderophor"/>
    <property type="match status" value="1"/>
</dbReference>
<keyword evidence="4 13" id="KW-1134">Transmembrane beta strand</keyword>
<dbReference type="Pfam" id="PF07715">
    <property type="entry name" value="Plug"/>
    <property type="match status" value="1"/>
</dbReference>
<keyword evidence="10 14" id="KW-0798">TonB box</keyword>
<evidence type="ECO:0000256" key="6">
    <source>
        <dbReference type="ARBA" id="ARBA00022692"/>
    </source>
</evidence>
<feature type="domain" description="TonB-dependent receptor-like beta-barrel" evidence="17">
    <location>
        <begin position="437"/>
        <end position="847"/>
    </location>
</feature>
<dbReference type="AlphaFoldDB" id="A0A1Z4KFL9"/>
<evidence type="ECO:0000256" key="8">
    <source>
        <dbReference type="ARBA" id="ARBA00023004"/>
    </source>
</evidence>
<dbReference type="GO" id="GO:0015891">
    <property type="term" value="P:siderophore transport"/>
    <property type="evidence" value="ECO:0007669"/>
    <property type="project" value="InterPro"/>
</dbReference>
<feature type="domain" description="TonB-dependent receptor plug" evidence="18">
    <location>
        <begin position="245"/>
        <end position="343"/>
    </location>
</feature>
<dbReference type="InterPro" id="IPR010105">
    <property type="entry name" value="TonB_sidphr_rcpt"/>
</dbReference>
<accession>A0A1Z4KFL9</accession>
<dbReference type="GO" id="GO:0038023">
    <property type="term" value="F:signaling receptor activity"/>
    <property type="evidence" value="ECO:0007669"/>
    <property type="project" value="InterPro"/>
</dbReference>
<evidence type="ECO:0000259" key="18">
    <source>
        <dbReference type="Pfam" id="PF07715"/>
    </source>
</evidence>
<evidence type="ECO:0000313" key="21">
    <source>
        <dbReference type="Proteomes" id="UP000217507"/>
    </source>
</evidence>
<feature type="region of interest" description="Disordered" evidence="15">
    <location>
        <begin position="36"/>
        <end position="60"/>
    </location>
</feature>
<gene>
    <name evidence="20" type="ORF">NIES23_05620</name>
</gene>
<name>A0A1Z4KFL9_ANAVA</name>
<proteinExistence type="inferred from homology"/>
<dbReference type="PROSITE" id="PS52016">
    <property type="entry name" value="TONB_DEPENDENT_REC_3"/>
    <property type="match status" value="1"/>
</dbReference>
<sequence length="878" mass="96473">MKRWCLSPSIHLWFIISLCGYFNIIAVQPVWAKDQPNPQDTETIDIPSLSPKQKNNSPIPQLSEIKLPGTSAIMLVQTPSGDIVPITGVKANPTEKGVEVILETTLGEKLQITNRSEGNNFIADVPNAQLRLPSGEAFTFRSEKPIAGITEITVTNIDANTVRVTVNGETALPTVELFDGDEGLIFAVASTTTATQQPQEQPTSQTPPAEPTAQQDEPIELVVTGEQDRYRVPNASTVTRTDTPLRDIPQSIQIIPQEVLRDQRADISSALLNAPSVRNAAPSNFDSLRLQVRGFFSQPTLNGIKETNGLASNVGPDLTGIENIEILLGPNSVLLGSTSPGGTVNFVTKQPLRDPYYFVEATVGSFDFYRGEVDLSGPLDDEKKALYRLNASYRDQGFFTDLSQTRNLVIAPVLSLELSKNTNLTIEGVYKNLEQENNNLGLPAIGTIFSNPNGDIPRSRITNEGELDVTTARIGYRLEHKFNENWSLNNSFRYGYVNYDGIGLNVGTRLLADNRTLLRTANDSNDRYRDYRLTTNVIGKFTTGAIKHQLLFGIDLGRLNNSLKFTGRSGAPIDLFNPIYGQPVGAITFESDTNTVTDELGIIIQDQVAIADNLKLLVSGRFDTFTQTDKDFLAGTETSQSGSAFSPRVGIVYQPIPPISLYANYSRSFQPAIGQAFDGRTFKPTRGTQFEVGVKADLNQRLSTTLALYDITQSNVLTDDPNNIGFSVQTGEQRSQGIELSLTGEILPGWNVFASYAYNDARVTEDNSIPVGNRVQRTTPHAASLWTTYEIQGGNLQGLGFGLGLFYVGDRAGDTGNTFEVPSYLTTNAAIFYKQDRFRAAINIRNLFDVDYFENAFNRLRVSPGEPFTIQGTISWTF</sequence>
<evidence type="ECO:0000256" key="5">
    <source>
        <dbReference type="ARBA" id="ARBA00022496"/>
    </source>
</evidence>
<evidence type="ECO:0000256" key="9">
    <source>
        <dbReference type="ARBA" id="ARBA00023065"/>
    </source>
</evidence>
<keyword evidence="11 13" id="KW-0472">Membrane</keyword>